<reference evidence="8 9" key="3">
    <citation type="journal article" date="2015" name="Genome Announc.">
        <title>Draft Genome Sequence of the Archiascomycetous Yeast Saitoella complicata.</title>
        <authorList>
            <person name="Yamauchi K."/>
            <person name="Kondo S."/>
            <person name="Hamamoto M."/>
            <person name="Takahashi Y."/>
            <person name="Ogura Y."/>
            <person name="Hayashi T."/>
            <person name="Nishida H."/>
        </authorList>
    </citation>
    <scope>NUCLEOTIDE SEQUENCE [LARGE SCALE GENOMIC DNA]</scope>
    <source>
        <strain evidence="8 9">NRRL Y-17804</strain>
    </source>
</reference>
<dbReference type="Proteomes" id="UP000033140">
    <property type="component" value="Unassembled WGS sequence"/>
</dbReference>
<dbReference type="OrthoDB" id="2104723at2759"/>
<evidence type="ECO:0000256" key="5">
    <source>
        <dbReference type="ARBA" id="ARBA00022777"/>
    </source>
</evidence>
<dbReference type="EC" id="2.7.1.35" evidence="2"/>
<dbReference type="EMBL" id="BACD03000001">
    <property type="protein sequence ID" value="GAO45947.1"/>
    <property type="molecule type" value="Genomic_DNA"/>
</dbReference>
<dbReference type="PANTHER" id="PTHR10534">
    <property type="entry name" value="PYRIDOXAL KINASE"/>
    <property type="match status" value="1"/>
</dbReference>
<dbReference type="RefSeq" id="XP_019023352.1">
    <property type="nucleotide sequence ID" value="XM_019171890.1"/>
</dbReference>
<keyword evidence="4" id="KW-0547">Nucleotide-binding</keyword>
<keyword evidence="9" id="KW-1185">Reference proteome</keyword>
<dbReference type="Pfam" id="PF08543">
    <property type="entry name" value="Phos_pyr_kin"/>
    <property type="match status" value="1"/>
</dbReference>
<reference evidence="8 9" key="2">
    <citation type="journal article" date="2014" name="J. Gen. Appl. Microbiol.">
        <title>The early diverging ascomycetous budding yeast Saitoella complicata has three histone deacetylases belonging to the Clr6, Hos2, and Rpd3 lineages.</title>
        <authorList>
            <person name="Nishida H."/>
            <person name="Matsumoto T."/>
            <person name="Kondo S."/>
            <person name="Hamamoto M."/>
            <person name="Yoshikawa H."/>
        </authorList>
    </citation>
    <scope>NUCLEOTIDE SEQUENCE [LARGE SCALE GENOMIC DNA]</scope>
    <source>
        <strain evidence="8 9">NRRL Y-17804</strain>
    </source>
</reference>
<dbReference type="GO" id="GO:0008478">
    <property type="term" value="F:pyridoxal kinase activity"/>
    <property type="evidence" value="ECO:0007669"/>
    <property type="project" value="UniProtKB-EC"/>
</dbReference>
<dbReference type="STRING" id="698492.A0A0E9N7R2"/>
<protein>
    <recommendedName>
        <fullName evidence="2">pyridoxal kinase</fullName>
        <ecNumber evidence="2">2.7.1.35</ecNumber>
    </recommendedName>
</protein>
<organism evidence="8 9">
    <name type="scientific">Saitoella complicata (strain BCRC 22490 / CBS 7301 / JCM 7358 / NBRC 10748 / NRRL Y-17804)</name>
    <dbReference type="NCBI Taxonomy" id="698492"/>
    <lineage>
        <taxon>Eukaryota</taxon>
        <taxon>Fungi</taxon>
        <taxon>Dikarya</taxon>
        <taxon>Ascomycota</taxon>
        <taxon>Taphrinomycotina</taxon>
        <taxon>Taphrinomycotina incertae sedis</taxon>
        <taxon>Saitoella</taxon>
    </lineage>
</organism>
<evidence type="ECO:0000256" key="2">
    <source>
        <dbReference type="ARBA" id="ARBA00012104"/>
    </source>
</evidence>
<evidence type="ECO:0000259" key="7">
    <source>
        <dbReference type="Pfam" id="PF08543"/>
    </source>
</evidence>
<dbReference type="GO" id="GO:0005829">
    <property type="term" value="C:cytosol"/>
    <property type="evidence" value="ECO:0007669"/>
    <property type="project" value="TreeGrafter"/>
</dbReference>
<dbReference type="GO" id="GO:0009443">
    <property type="term" value="P:pyridoxal 5'-phosphate salvage"/>
    <property type="evidence" value="ECO:0007669"/>
    <property type="project" value="InterPro"/>
</dbReference>
<dbReference type="NCBIfam" id="TIGR00687">
    <property type="entry name" value="pyridox_kin"/>
    <property type="match status" value="1"/>
</dbReference>
<feature type="domain" description="Pyridoxamine kinase/Phosphomethylpyrimidine kinase" evidence="7">
    <location>
        <begin position="99"/>
        <end position="246"/>
    </location>
</feature>
<evidence type="ECO:0000256" key="4">
    <source>
        <dbReference type="ARBA" id="ARBA00022741"/>
    </source>
</evidence>
<reference evidence="8 9" key="1">
    <citation type="journal article" date="2011" name="J. Gen. Appl. Microbiol.">
        <title>Draft genome sequencing of the enigmatic yeast Saitoella complicata.</title>
        <authorList>
            <person name="Nishida H."/>
            <person name="Hamamoto M."/>
            <person name="Sugiyama J."/>
        </authorList>
    </citation>
    <scope>NUCLEOTIDE SEQUENCE [LARGE SCALE GENOMIC DNA]</scope>
    <source>
        <strain evidence="8 9">NRRL Y-17804</strain>
    </source>
</reference>
<name>A0A0E9N7R2_SAICN</name>
<evidence type="ECO:0000313" key="8">
    <source>
        <dbReference type="EMBL" id="GAO45947.1"/>
    </source>
</evidence>
<dbReference type="InterPro" id="IPR004625">
    <property type="entry name" value="PyrdxlKinase"/>
</dbReference>
<gene>
    <name evidence="8" type="ORF">G7K_0192-t1</name>
</gene>
<comment type="similarity">
    <text evidence="1">Belongs to the pyridoxine kinase family.</text>
</comment>
<evidence type="ECO:0000313" key="9">
    <source>
        <dbReference type="Proteomes" id="UP000033140"/>
    </source>
</evidence>
<dbReference type="PANTHER" id="PTHR10534:SF2">
    <property type="entry name" value="PYRIDOXAL KINASE"/>
    <property type="match status" value="1"/>
</dbReference>
<keyword evidence="6" id="KW-0067">ATP-binding</keyword>
<evidence type="ECO:0000256" key="3">
    <source>
        <dbReference type="ARBA" id="ARBA00022679"/>
    </source>
</evidence>
<dbReference type="AlphaFoldDB" id="A0A0E9N7R2"/>
<proteinExistence type="inferred from homology"/>
<evidence type="ECO:0000256" key="6">
    <source>
        <dbReference type="ARBA" id="ARBA00022840"/>
    </source>
</evidence>
<keyword evidence="3" id="KW-0808">Transferase</keyword>
<accession>A0A0E9N7R2</accession>
<keyword evidence="5" id="KW-0418">Kinase</keyword>
<dbReference type="InterPro" id="IPR029056">
    <property type="entry name" value="Ribokinase-like"/>
</dbReference>
<dbReference type="OMA" id="HTQYGQW"/>
<comment type="caution">
    <text evidence="8">The sequence shown here is derived from an EMBL/GenBank/DDBJ whole genome shotgun (WGS) entry which is preliminary data.</text>
</comment>
<dbReference type="InterPro" id="IPR013749">
    <property type="entry name" value="PM/HMP-P_kinase-1"/>
</dbReference>
<evidence type="ECO:0000256" key="1">
    <source>
        <dbReference type="ARBA" id="ARBA00008805"/>
    </source>
</evidence>
<sequence>MPDEVPKRILSIQSAVVSGYAGNRASTFPLQLLGYDVSALNTVHFSNHTGYGSFRGFRLTAEQILEQYEGLEENGLSCRHGYLLTGYVPGEEGVMAVGQIAERLRNERKRMGEGLMWVCDPVMGDQGRLYVSQGCVEAYKDIIRSADVITPNQFEAETLTGLTITSLPTLRTAMTALHEAYGVKHVVITSIQLPSHPDSLICAGSTQTPGKHMHAQFWYQVPKQPGFYSGTGDVFAALLLAHLDAGSLAEGGALQIVVRKVLSTLSSILSRTRKGMEEELQTSSTDLDRNEKEEKVRVIRAAELRLVQSQEAILRPPESGWLEPRVDWPEEMN</sequence>
<dbReference type="CDD" id="cd01173">
    <property type="entry name" value="pyridoxal_pyridoxamine_kinase"/>
    <property type="match status" value="1"/>
</dbReference>
<dbReference type="GO" id="GO:0005524">
    <property type="term" value="F:ATP binding"/>
    <property type="evidence" value="ECO:0007669"/>
    <property type="project" value="UniProtKB-KW"/>
</dbReference>
<dbReference type="Gene3D" id="3.40.1190.20">
    <property type="match status" value="1"/>
</dbReference>
<dbReference type="SUPFAM" id="SSF53613">
    <property type="entry name" value="Ribokinase-like"/>
    <property type="match status" value="1"/>
</dbReference>